<comment type="caution">
    <text evidence="4">The sequence shown here is derived from an EMBL/GenBank/DDBJ whole genome shotgun (WGS) entry which is preliminary data.</text>
</comment>
<dbReference type="Proteomes" id="UP000179934">
    <property type="component" value="Unassembled WGS sequence"/>
</dbReference>
<dbReference type="Gene3D" id="3.10.20.700">
    <property type="match status" value="1"/>
</dbReference>
<evidence type="ECO:0000259" key="2">
    <source>
        <dbReference type="Pfam" id="PF06251"/>
    </source>
</evidence>
<feature type="chain" id="PRO_5010369756" evidence="1">
    <location>
        <begin position="18"/>
        <end position="248"/>
    </location>
</feature>
<dbReference type="Gene3D" id="3.10.560.10">
    <property type="entry name" value="Outer membrane lipoprotein wza domain like"/>
    <property type="match status" value="1"/>
</dbReference>
<proteinExistence type="predicted"/>
<dbReference type="InterPro" id="IPR046459">
    <property type="entry name" value="Caps_syn_GfcC_N"/>
</dbReference>
<name>A0A1S2CX93_AERSO</name>
<dbReference type="STRING" id="646.BJD16_03530"/>
<protein>
    <submittedName>
        <fullName evidence="4">Uncharacterized protein</fullName>
    </submittedName>
</protein>
<dbReference type="Pfam" id="PF06251">
    <property type="entry name" value="Caps_syn_GfcC_C"/>
    <property type="match status" value="1"/>
</dbReference>
<evidence type="ECO:0000313" key="5">
    <source>
        <dbReference type="Proteomes" id="UP000179934"/>
    </source>
</evidence>
<accession>A0A1S2CX93</accession>
<keyword evidence="1" id="KW-0732">Signal</keyword>
<dbReference type="GeneID" id="58920947"/>
<dbReference type="RefSeq" id="WP_042018646.1">
    <property type="nucleotide sequence ID" value="NZ_CDBW01000006.1"/>
</dbReference>
<sequence>MKKLTLSLLLLSGTCLADTSVSIYYQGRLQDPITLSEGARLDALLRNTLLPSPIYWRSAQITTLARQHEFELKQAVVIRELGRLESAWRSEGEAQLASSAARLARQLEGMTVTGRLPVMVDPDNAQRSPQENPRLEGNYRLFIAARHSQVAMFGLIEALPTLPLIPGAGVDEYWKRDALLEGADSAHLMLIQPTGDIEMVPVAVWNKLHREPMAGAALLVGFDPDLLPSSFTGINQRIAEIIANRVPY</sequence>
<gene>
    <name evidence="4" type="ORF">BJD16_03530</name>
</gene>
<dbReference type="InterPro" id="IPR010425">
    <property type="entry name" value="Caps_synth_GfcC-like_C"/>
</dbReference>
<feature type="signal peptide" evidence="1">
    <location>
        <begin position="1"/>
        <end position="17"/>
    </location>
</feature>
<feature type="domain" description="Capsule biosynthesis GfcC-like C-terminal" evidence="2">
    <location>
        <begin position="162"/>
        <end position="247"/>
    </location>
</feature>
<reference evidence="4 5" key="1">
    <citation type="submission" date="2016-09" db="EMBL/GenBank/DDBJ databases">
        <title>Draft Genome Sequence of Aeromonas sobria Strain 08005, Isolated from Sick Rana catesbeiana.</title>
        <authorList>
            <person name="Yang Q."/>
        </authorList>
    </citation>
    <scope>NUCLEOTIDE SEQUENCE [LARGE SCALE GENOMIC DNA]</scope>
    <source>
        <strain evidence="4 5">08005</strain>
    </source>
</reference>
<organism evidence="4 5">
    <name type="scientific">Aeromonas sobria</name>
    <dbReference type="NCBI Taxonomy" id="646"/>
    <lineage>
        <taxon>Bacteria</taxon>
        <taxon>Pseudomonadati</taxon>
        <taxon>Pseudomonadota</taxon>
        <taxon>Gammaproteobacteria</taxon>
        <taxon>Aeromonadales</taxon>
        <taxon>Aeromonadaceae</taxon>
        <taxon>Aeromonas</taxon>
    </lineage>
</organism>
<dbReference type="AlphaFoldDB" id="A0A1S2CX93"/>
<dbReference type="EMBL" id="MKFU01000012">
    <property type="protein sequence ID" value="OHY93342.1"/>
    <property type="molecule type" value="Genomic_DNA"/>
</dbReference>
<evidence type="ECO:0000256" key="1">
    <source>
        <dbReference type="SAM" id="SignalP"/>
    </source>
</evidence>
<dbReference type="OrthoDB" id="5592890at2"/>
<evidence type="ECO:0000313" key="4">
    <source>
        <dbReference type="EMBL" id="OHY93342.1"/>
    </source>
</evidence>
<evidence type="ECO:0000259" key="3">
    <source>
        <dbReference type="Pfam" id="PF20616"/>
    </source>
</evidence>
<feature type="domain" description="Capsule biosynthesis GfcC-like N-terminal" evidence="3">
    <location>
        <begin position="17"/>
        <end position="146"/>
    </location>
</feature>
<dbReference type="Pfam" id="PF20616">
    <property type="entry name" value="Caps_syn_GfcC_N"/>
    <property type="match status" value="1"/>
</dbReference>